<name>Q6MQP9_BDEBA</name>
<sequence length="423" mass="47653">MFPSLPAIICIFNAFSFSHFQPRPERILLNQKPLQGTTNPMKLLMILLTSMAVHAQAAWDLNDVTYLMPLPQSVDGDSLLKLESPGRGGALLPVSMVNQLPVLAIDRTRPEVNSTLRVMAVRIDPCFPLPTPQSCQRQIRLAWQPIELNRRNEVETVDAALHSFYVLQDWEFANLLKEISAWKSKYSVNTKYLPLQVHPAWATEKDASPALAEFQKIILKYAGIENFSRVTAMVLRGNGDMWAFAGFEPRGGKLELLPIPRLNRLSQSFINMAVPADHFSGGGISPIPKGDDTFNNLAAESIRMGEGTEDTIREEVRAAFRIENPKFFNPENMDCVSCHVAQPAIHWVLNKRPELQVEKLWSQEIYGNPKYNLKNTSVEIWNTQQIRALGYFGKNVAISQRVINESAEVADFINRITAPKSEE</sequence>
<accession>Q6MQP9</accession>
<evidence type="ECO:0000313" key="2">
    <source>
        <dbReference type="Proteomes" id="UP000008080"/>
    </source>
</evidence>
<evidence type="ECO:0000313" key="1">
    <source>
        <dbReference type="EMBL" id="CAE78398.1"/>
    </source>
</evidence>
<dbReference type="EMBL" id="BX842647">
    <property type="protein sequence ID" value="CAE78398.1"/>
    <property type="molecule type" value="Genomic_DNA"/>
</dbReference>
<reference evidence="1 2" key="1">
    <citation type="journal article" date="2004" name="Science">
        <title>A predator unmasked: life cycle of Bdellovibrio bacteriovorus from a genomic perspective.</title>
        <authorList>
            <person name="Rendulic S."/>
            <person name="Jagtap P."/>
            <person name="Rosinus A."/>
            <person name="Eppinger M."/>
            <person name="Baar C."/>
            <person name="Lanz C."/>
            <person name="Keller H."/>
            <person name="Lambert C."/>
            <person name="Evans K.J."/>
            <person name="Goesmann A."/>
            <person name="Meyer F."/>
            <person name="Sockett R.E."/>
            <person name="Schuster S.C."/>
        </authorList>
    </citation>
    <scope>NUCLEOTIDE SEQUENCE [LARGE SCALE GENOMIC DNA]</scope>
    <source>
        <strain evidence="2">ATCC 15356 / DSM 50701 / NCIMB 9529 / HD100</strain>
    </source>
</reference>
<dbReference type="Proteomes" id="UP000008080">
    <property type="component" value="Chromosome"/>
</dbReference>
<organism evidence="1 2">
    <name type="scientific">Bdellovibrio bacteriovorus (strain ATCC 15356 / DSM 50701 / NCIMB 9529 / HD100)</name>
    <dbReference type="NCBI Taxonomy" id="264462"/>
    <lineage>
        <taxon>Bacteria</taxon>
        <taxon>Pseudomonadati</taxon>
        <taxon>Bdellovibrionota</taxon>
        <taxon>Bdellovibrionia</taxon>
        <taxon>Bdellovibrionales</taxon>
        <taxon>Pseudobdellovibrionaceae</taxon>
        <taxon>Bdellovibrio</taxon>
    </lineage>
</organism>
<keyword evidence="2" id="KW-1185">Reference proteome</keyword>
<dbReference type="STRING" id="264462.Bd0411"/>
<dbReference type="KEGG" id="bba:Bd0411"/>
<dbReference type="HOGENOM" id="CLU_661673_0_0_7"/>
<gene>
    <name evidence="1" type="ordered locus">Bd0411</name>
</gene>
<dbReference type="eggNOG" id="ENOG5033U9C">
    <property type="taxonomic scope" value="Bacteria"/>
</dbReference>
<protein>
    <submittedName>
        <fullName evidence="1">Uncharacterized protein</fullName>
    </submittedName>
</protein>
<proteinExistence type="predicted"/>
<dbReference type="AlphaFoldDB" id="Q6MQP9"/>